<feature type="transmembrane region" description="Helical" evidence="9">
    <location>
        <begin position="40"/>
        <end position="64"/>
    </location>
</feature>
<name>A0A1G9QAP5_9FIRM</name>
<keyword evidence="6" id="KW-0560">Oxidoreductase</keyword>
<dbReference type="GO" id="GO:0005886">
    <property type="term" value="C:plasma membrane"/>
    <property type="evidence" value="ECO:0007669"/>
    <property type="project" value="UniProtKB-SubCell"/>
</dbReference>
<evidence type="ECO:0000256" key="1">
    <source>
        <dbReference type="ARBA" id="ARBA00004651"/>
    </source>
</evidence>
<keyword evidence="4 8" id="KW-0812">Transmembrane</keyword>
<dbReference type="InterPro" id="IPR001516">
    <property type="entry name" value="Proton_antipo_N"/>
</dbReference>
<feature type="transmembrane region" description="Helical" evidence="9">
    <location>
        <begin position="279"/>
        <end position="302"/>
    </location>
</feature>
<dbReference type="Proteomes" id="UP000214880">
    <property type="component" value="Unassembled WGS sequence"/>
</dbReference>
<dbReference type="STRING" id="146817.SAMN04488502_10286"/>
<feature type="transmembrane region" description="Helical" evidence="9">
    <location>
        <begin position="250"/>
        <end position="267"/>
    </location>
</feature>
<feature type="transmembrane region" description="Helical" evidence="9">
    <location>
        <begin position="656"/>
        <end position="674"/>
    </location>
</feature>
<feature type="transmembrane region" description="Helical" evidence="9">
    <location>
        <begin position="393"/>
        <end position="417"/>
    </location>
</feature>
<dbReference type="InterPro" id="IPR052175">
    <property type="entry name" value="ComplexI-like_HydComp"/>
</dbReference>
<keyword evidence="13" id="KW-1185">Reference proteome</keyword>
<evidence type="ECO:0000313" key="13">
    <source>
        <dbReference type="Proteomes" id="UP000214880"/>
    </source>
</evidence>
<dbReference type="PANTHER" id="PTHR42682">
    <property type="entry name" value="HYDROGENASE-4 COMPONENT F"/>
    <property type="match status" value="1"/>
</dbReference>
<feature type="transmembrane region" description="Helical" evidence="9">
    <location>
        <begin position="6"/>
        <end position="28"/>
    </location>
</feature>
<feature type="transmembrane region" description="Helical" evidence="9">
    <location>
        <begin position="351"/>
        <end position="372"/>
    </location>
</feature>
<dbReference type="InterPro" id="IPR003918">
    <property type="entry name" value="NADH_UbQ_OxRdtase"/>
</dbReference>
<evidence type="ECO:0000259" key="10">
    <source>
        <dbReference type="Pfam" id="PF00361"/>
    </source>
</evidence>
<evidence type="ECO:0000256" key="5">
    <source>
        <dbReference type="ARBA" id="ARBA00022989"/>
    </source>
</evidence>
<dbReference type="PANTHER" id="PTHR42682:SF3">
    <property type="entry name" value="FORMATE HYDROGENLYASE SUBUNIT 3-RELATED"/>
    <property type="match status" value="1"/>
</dbReference>
<feature type="transmembrane region" description="Helical" evidence="9">
    <location>
        <begin position="217"/>
        <end position="238"/>
    </location>
</feature>
<feature type="transmembrane region" description="Helical" evidence="9">
    <location>
        <begin position="140"/>
        <end position="159"/>
    </location>
</feature>
<feature type="transmembrane region" description="Helical" evidence="9">
    <location>
        <begin position="116"/>
        <end position="134"/>
    </location>
</feature>
<feature type="transmembrane region" description="Helical" evidence="9">
    <location>
        <begin position="437"/>
        <end position="458"/>
    </location>
</feature>
<feature type="transmembrane region" description="Helical" evidence="9">
    <location>
        <begin position="533"/>
        <end position="556"/>
    </location>
</feature>
<dbReference type="Pfam" id="PF00662">
    <property type="entry name" value="Proton_antipo_N"/>
    <property type="match status" value="1"/>
</dbReference>
<evidence type="ECO:0000256" key="9">
    <source>
        <dbReference type="SAM" id="Phobius"/>
    </source>
</evidence>
<proteinExistence type="inferred from homology"/>
<dbReference type="GO" id="GO:0042773">
    <property type="term" value="P:ATP synthesis coupled electron transport"/>
    <property type="evidence" value="ECO:0007669"/>
    <property type="project" value="InterPro"/>
</dbReference>
<evidence type="ECO:0000259" key="11">
    <source>
        <dbReference type="Pfam" id="PF00662"/>
    </source>
</evidence>
<dbReference type="InterPro" id="IPR001750">
    <property type="entry name" value="ND/Mrp_TM"/>
</dbReference>
<protein>
    <submittedName>
        <fullName evidence="12">Hydrogenase-4 component B</fullName>
    </submittedName>
</protein>
<feature type="domain" description="NADH-Ubiquinone oxidoreductase (complex I) chain 5 N-terminal" evidence="11">
    <location>
        <begin position="75"/>
        <end position="108"/>
    </location>
</feature>
<reference evidence="12 13" key="1">
    <citation type="submission" date="2016-10" db="EMBL/GenBank/DDBJ databases">
        <authorList>
            <person name="de Groot N.N."/>
        </authorList>
    </citation>
    <scope>NUCLEOTIDE SEQUENCE [LARGE SCALE GENOMIC DNA]</scope>
    <source>
        <strain evidence="12 13">DSM 1736</strain>
    </source>
</reference>
<keyword evidence="3" id="KW-1003">Cell membrane</keyword>
<feature type="transmembrane region" description="Helical" evidence="9">
    <location>
        <begin position="84"/>
        <end position="104"/>
    </location>
</feature>
<comment type="subcellular location">
    <subcellularLocation>
        <location evidence="1">Cell membrane</location>
        <topology evidence="1">Multi-pass membrane protein</topology>
    </subcellularLocation>
    <subcellularLocation>
        <location evidence="8">Membrane</location>
        <topology evidence="8">Multi-pass membrane protein</topology>
    </subcellularLocation>
</comment>
<organism evidence="12 13">
    <name type="scientific">Dendrosporobacter quercicolus</name>
    <dbReference type="NCBI Taxonomy" id="146817"/>
    <lineage>
        <taxon>Bacteria</taxon>
        <taxon>Bacillati</taxon>
        <taxon>Bacillota</taxon>
        <taxon>Negativicutes</taxon>
        <taxon>Selenomonadales</taxon>
        <taxon>Sporomusaceae</taxon>
        <taxon>Dendrosporobacter</taxon>
    </lineage>
</organism>
<feature type="domain" description="NADH:quinone oxidoreductase/Mrp antiporter transmembrane" evidence="10">
    <location>
        <begin position="140"/>
        <end position="423"/>
    </location>
</feature>
<feature type="transmembrane region" description="Helical" evidence="9">
    <location>
        <begin position="171"/>
        <end position="197"/>
    </location>
</feature>
<dbReference type="RefSeq" id="WP_092070204.1">
    <property type="nucleotide sequence ID" value="NZ_FNHB01000002.1"/>
</dbReference>
<dbReference type="GO" id="GO:0016491">
    <property type="term" value="F:oxidoreductase activity"/>
    <property type="evidence" value="ECO:0007669"/>
    <property type="project" value="UniProtKB-KW"/>
</dbReference>
<evidence type="ECO:0000256" key="8">
    <source>
        <dbReference type="RuleBase" id="RU000320"/>
    </source>
</evidence>
<feature type="transmembrane region" description="Helical" evidence="9">
    <location>
        <begin position="479"/>
        <end position="498"/>
    </location>
</feature>
<feature type="transmembrane region" description="Helical" evidence="9">
    <location>
        <begin position="309"/>
        <end position="331"/>
    </location>
</feature>
<evidence type="ECO:0000256" key="7">
    <source>
        <dbReference type="ARBA" id="ARBA00023136"/>
    </source>
</evidence>
<gene>
    <name evidence="12" type="ORF">SAMN04488502_10286</name>
</gene>
<evidence type="ECO:0000313" key="12">
    <source>
        <dbReference type="EMBL" id="SDM07537.1"/>
    </source>
</evidence>
<keyword evidence="7 9" id="KW-0472">Membrane</keyword>
<dbReference type="GO" id="GO:0008137">
    <property type="term" value="F:NADH dehydrogenase (ubiquinone) activity"/>
    <property type="evidence" value="ECO:0007669"/>
    <property type="project" value="InterPro"/>
</dbReference>
<dbReference type="AlphaFoldDB" id="A0A1G9QAP5"/>
<dbReference type="OrthoDB" id="9807568at2"/>
<dbReference type="Pfam" id="PF00361">
    <property type="entry name" value="Proton_antipo_M"/>
    <property type="match status" value="1"/>
</dbReference>
<comment type="similarity">
    <text evidence="2">Belongs to the CPA3 antiporters (TC 2.A.63) subunit A family.</text>
</comment>
<dbReference type="EMBL" id="FNHB01000002">
    <property type="protein sequence ID" value="SDM07537.1"/>
    <property type="molecule type" value="Genomic_DNA"/>
</dbReference>
<accession>A0A1G9QAP5</accession>
<keyword evidence="5 9" id="KW-1133">Transmembrane helix</keyword>
<evidence type="ECO:0000256" key="4">
    <source>
        <dbReference type="ARBA" id="ARBA00022692"/>
    </source>
</evidence>
<evidence type="ECO:0000256" key="2">
    <source>
        <dbReference type="ARBA" id="ARBA00008483"/>
    </source>
</evidence>
<dbReference type="PRINTS" id="PR01437">
    <property type="entry name" value="NUOXDRDTASE4"/>
</dbReference>
<evidence type="ECO:0000256" key="6">
    <source>
        <dbReference type="ARBA" id="ARBA00023002"/>
    </source>
</evidence>
<sequence>MVVAEWAAAAFIAGLSCLLFGSVAPLLASGRQRTANWLAHGSACGGGLCAALAALLVLLGPAKIDIAAWEILPGLSWRLQVDELSAFFLLVISFLVAVVAVFSLGYVTKYYGKKNIAYLGGLFNAFALSMVAVVTVTSSVTFLIAWEVMSLVSFLLVMFEHEKAPVRTAGYIYLVMTHIATAFITLAFLILFGYTGSVDFSGYKQQLLAIPGYLKNLIFLLCLVGFGAKAGLIPLHVWLPRAHPVAPSNISALMSAVMLKTAIYGLLRIVCDFFGGGPAWWGGLLLVLGLISAILGILMAIAENDLKRFLAYSSTENMGIILAAFGAALLFQAYHQPVLAATALTAALFHILSHSWFKSLLFMGAGAVLFAAHTKNINELGGLIRRMPWTAGLFLLGGLSLAALPPLSGVVSEWLVLQSMFHLAFALDSLWLQAGGAAAVALLALTGAFAAGGIIKHFGTAFLAMPRSQAAAEAAEVPLPLRLGMGLAAVPLLLGGILPGAVLSLTNRITEVYFAEQIGGPIWSVAPFNGPDGAGLTVAVIGFAGAALLAAGLLLLKRRFGPSRVTVDETWNCGGRLYPDMAYTGTGFSHPVLVIFQRVMGLSRRVEVEEKYRYYPQKIKHSLAVNANIETLLYRPLIAGLLYLSQRLRTVQNGNLQNYLAYMVGALVIALIWTR</sequence>
<evidence type="ECO:0000256" key="3">
    <source>
        <dbReference type="ARBA" id="ARBA00022475"/>
    </source>
</evidence>